<dbReference type="AlphaFoldDB" id="A0A2S4HJK8"/>
<organism evidence="5 6">
    <name type="scientific">Zhongshania marina</name>
    <dbReference type="NCBI Taxonomy" id="2304603"/>
    <lineage>
        <taxon>Bacteria</taxon>
        <taxon>Pseudomonadati</taxon>
        <taxon>Pseudomonadota</taxon>
        <taxon>Gammaproteobacteria</taxon>
        <taxon>Cellvibrionales</taxon>
        <taxon>Spongiibacteraceae</taxon>
        <taxon>Zhongshania</taxon>
    </lineage>
</organism>
<gene>
    <name evidence="5" type="ORF">C0068_02610</name>
</gene>
<dbReference type="InterPro" id="IPR013216">
    <property type="entry name" value="Methyltransf_11"/>
</dbReference>
<evidence type="ECO:0000313" key="6">
    <source>
        <dbReference type="Proteomes" id="UP000237222"/>
    </source>
</evidence>
<dbReference type="InterPro" id="IPR016718">
    <property type="entry name" value="rRNA_m1G-MeTrfase_A_prd"/>
</dbReference>
<feature type="binding site" evidence="2">
    <location>
        <position position="73"/>
    </location>
    <ligand>
        <name>S-adenosyl-L-methionine</name>
        <dbReference type="ChEBI" id="CHEBI:59789"/>
    </ligand>
</feature>
<dbReference type="PANTHER" id="PTHR42912:SF45">
    <property type="entry name" value="23S RRNA (GUANINE(745)-N(1))-METHYLTRANSFERASE"/>
    <property type="match status" value="1"/>
</dbReference>
<accession>A0A2S4HJK8</accession>
<dbReference type="Pfam" id="PF21302">
    <property type="entry name" value="Zn_ribbon_RlmA"/>
    <property type="match status" value="1"/>
</dbReference>
<feature type="binding site" evidence="1">
    <location>
        <position position="31"/>
    </location>
    <ligand>
        <name>Zn(2+)</name>
        <dbReference type="ChEBI" id="CHEBI:29105"/>
    </ligand>
</feature>
<sequence>MPLLSLTQLLCPIDQKELRQDGNTWRCQNKHCFDVAKQGYVNLLPVQNKKSLDPGDSKEMIAARRDFLNSGVYQPIAVALAKTLAGLCKEHEQLSILDAGCGEGYYLNAVCEQLLLNDVELTATGLDISKWAVRSCKIRNPKLNGLVASNRQIPLPDHSQDIVLCTFGFPVFEEFKRILKPGGHIVMADPGPEHLIELRSQIYETVRRNPPADINAALIDDWQLSDSINVQFTTPPLSAEQFEQLLVMTPHLYRASREGRERAAKLQNMPVSGDVLIRVISHGYQA</sequence>
<dbReference type="GO" id="GO:0046872">
    <property type="term" value="F:metal ion binding"/>
    <property type="evidence" value="ECO:0007669"/>
    <property type="project" value="UniProtKB-KW"/>
</dbReference>
<dbReference type="Gene3D" id="3.40.50.150">
    <property type="entry name" value="Vaccinia Virus protein VP39"/>
    <property type="match status" value="1"/>
</dbReference>
<proteinExistence type="predicted"/>
<evidence type="ECO:0000259" key="3">
    <source>
        <dbReference type="Pfam" id="PF08241"/>
    </source>
</evidence>
<feature type="binding site" evidence="2">
    <location>
        <position position="194"/>
    </location>
    <ligand>
        <name>S-adenosyl-L-methionine</name>
        <dbReference type="ChEBI" id="CHEBI:59789"/>
    </ligand>
</feature>
<dbReference type="CDD" id="cd02440">
    <property type="entry name" value="AdoMet_MTases"/>
    <property type="match status" value="1"/>
</dbReference>
<evidence type="ECO:0000313" key="5">
    <source>
        <dbReference type="EMBL" id="POP54177.1"/>
    </source>
</evidence>
<dbReference type="Pfam" id="PF08241">
    <property type="entry name" value="Methyltransf_11"/>
    <property type="match status" value="1"/>
</dbReference>
<evidence type="ECO:0000256" key="2">
    <source>
        <dbReference type="PIRSR" id="PIRSR018249-2"/>
    </source>
</evidence>
<reference evidence="5" key="1">
    <citation type="submission" date="2018-01" db="EMBL/GenBank/DDBJ databases">
        <authorList>
            <person name="Yu X.-D."/>
        </authorList>
    </citation>
    <scope>NUCLEOTIDE SEQUENCE</scope>
    <source>
        <strain evidence="5">ZX-21</strain>
    </source>
</reference>
<feature type="domain" description="23S rRNA (guanine(745)-N(1))-methyltransferase N-terminal" evidence="4">
    <location>
        <begin position="10"/>
        <end position="51"/>
    </location>
</feature>
<evidence type="ECO:0000256" key="1">
    <source>
        <dbReference type="PIRSR" id="PIRSR018249-1"/>
    </source>
</evidence>
<feature type="binding site" evidence="2">
    <location>
        <begin position="103"/>
        <end position="104"/>
    </location>
    <ligand>
        <name>S-adenosyl-L-methionine</name>
        <dbReference type="ChEBI" id="CHEBI:59789"/>
    </ligand>
</feature>
<comment type="caution">
    <text evidence="5">The sequence shown here is derived from an EMBL/GenBank/DDBJ whole genome shotgun (WGS) entry which is preliminary data.</text>
</comment>
<dbReference type="Proteomes" id="UP000237222">
    <property type="component" value="Unassembled WGS sequence"/>
</dbReference>
<name>A0A2S4HJK8_9GAMM</name>
<dbReference type="InterPro" id="IPR050508">
    <property type="entry name" value="Methyltransf_Superfamily"/>
</dbReference>
<dbReference type="PANTHER" id="PTHR42912">
    <property type="entry name" value="METHYLTRANSFERASE"/>
    <property type="match status" value="1"/>
</dbReference>
<feature type="binding site" evidence="1">
    <location>
        <position position="27"/>
    </location>
    <ligand>
        <name>Zn(2+)</name>
        <dbReference type="ChEBI" id="CHEBI:29105"/>
    </ligand>
</feature>
<dbReference type="RefSeq" id="WP_103682937.1">
    <property type="nucleotide sequence ID" value="NZ_PQGG01000007.1"/>
</dbReference>
<dbReference type="InterPro" id="IPR029063">
    <property type="entry name" value="SAM-dependent_MTases_sf"/>
</dbReference>
<dbReference type="GO" id="GO:0008757">
    <property type="term" value="F:S-adenosylmethionine-dependent methyltransferase activity"/>
    <property type="evidence" value="ECO:0007669"/>
    <property type="project" value="InterPro"/>
</dbReference>
<dbReference type="EMBL" id="PQGG01000007">
    <property type="protein sequence ID" value="POP54177.1"/>
    <property type="molecule type" value="Genomic_DNA"/>
</dbReference>
<dbReference type="PIRSF" id="PIRSF018249">
    <property type="entry name" value="MyrA_prd"/>
    <property type="match status" value="1"/>
</dbReference>
<dbReference type="SUPFAM" id="SSF53335">
    <property type="entry name" value="S-adenosyl-L-methionine-dependent methyltransferases"/>
    <property type="match status" value="1"/>
</dbReference>
<keyword evidence="1" id="KW-0862">Zinc</keyword>
<protein>
    <submittedName>
        <fullName evidence="5">rRNA (Guanine-N1)-methyltransferase</fullName>
    </submittedName>
</protein>
<keyword evidence="1" id="KW-0479">Metal-binding</keyword>
<evidence type="ECO:0000259" key="4">
    <source>
        <dbReference type="Pfam" id="PF21302"/>
    </source>
</evidence>
<keyword evidence="2" id="KW-0949">S-adenosyl-L-methionine</keyword>
<dbReference type="OrthoDB" id="108476at2"/>
<dbReference type="InterPro" id="IPR048647">
    <property type="entry name" value="RlmA_N"/>
</dbReference>
<feature type="domain" description="Methyltransferase type 11" evidence="3">
    <location>
        <begin position="97"/>
        <end position="187"/>
    </location>
</feature>